<keyword evidence="2" id="KW-0547">Nucleotide-binding</keyword>
<keyword evidence="6" id="KW-1185">Reference proteome</keyword>
<organism evidence="5 6">
    <name type="scientific">Austwickia chelonae NBRC 105200</name>
    <dbReference type="NCBI Taxonomy" id="1184607"/>
    <lineage>
        <taxon>Bacteria</taxon>
        <taxon>Bacillati</taxon>
        <taxon>Actinomycetota</taxon>
        <taxon>Actinomycetes</taxon>
        <taxon>Micrococcales</taxon>
        <taxon>Dermatophilaceae</taxon>
        <taxon>Austwickia</taxon>
    </lineage>
</organism>
<keyword evidence="1" id="KW-0813">Transport</keyword>
<dbReference type="Proteomes" id="UP000008495">
    <property type="component" value="Unassembled WGS sequence"/>
</dbReference>
<dbReference type="GO" id="GO:0016887">
    <property type="term" value="F:ATP hydrolysis activity"/>
    <property type="evidence" value="ECO:0007669"/>
    <property type="project" value="InterPro"/>
</dbReference>
<protein>
    <submittedName>
        <fullName evidence="5">Putative ABC transporter ATP-binding protein</fullName>
    </submittedName>
</protein>
<evidence type="ECO:0000256" key="1">
    <source>
        <dbReference type="ARBA" id="ARBA00022448"/>
    </source>
</evidence>
<comment type="caution">
    <text evidence="5">The sequence shown here is derived from an EMBL/GenBank/DDBJ whole genome shotgun (WGS) entry which is preliminary data.</text>
</comment>
<evidence type="ECO:0000313" key="6">
    <source>
        <dbReference type="Proteomes" id="UP000008495"/>
    </source>
</evidence>
<dbReference type="Pfam" id="PF00005">
    <property type="entry name" value="ABC_tran"/>
    <property type="match status" value="1"/>
</dbReference>
<reference evidence="5 6" key="1">
    <citation type="submission" date="2012-08" db="EMBL/GenBank/DDBJ databases">
        <title>Whole genome shotgun sequence of Austwickia chelonae NBRC 105200.</title>
        <authorList>
            <person name="Yoshida I."/>
            <person name="Hosoyama A."/>
            <person name="Tsuchikane K."/>
            <person name="Katsumata H."/>
            <person name="Ando Y."/>
            <person name="Ohji S."/>
            <person name="Hamada M."/>
            <person name="Tamura T."/>
            <person name="Yamazoe A."/>
            <person name="Yamazaki S."/>
            <person name="Fujita N."/>
        </authorList>
    </citation>
    <scope>NUCLEOTIDE SEQUENCE [LARGE SCALE GENOMIC DNA]</scope>
    <source>
        <strain evidence="5 6">NBRC 105200</strain>
    </source>
</reference>
<dbReference type="EMBL" id="BAGZ01000018">
    <property type="protein sequence ID" value="GAB79001.1"/>
    <property type="molecule type" value="Genomic_DNA"/>
</dbReference>
<evidence type="ECO:0000256" key="3">
    <source>
        <dbReference type="ARBA" id="ARBA00022840"/>
    </source>
</evidence>
<evidence type="ECO:0000256" key="2">
    <source>
        <dbReference type="ARBA" id="ARBA00022741"/>
    </source>
</evidence>
<dbReference type="GO" id="GO:0005524">
    <property type="term" value="F:ATP binding"/>
    <property type="evidence" value="ECO:0007669"/>
    <property type="project" value="UniProtKB-KW"/>
</dbReference>
<dbReference type="InterPro" id="IPR027417">
    <property type="entry name" value="P-loop_NTPase"/>
</dbReference>
<dbReference type="InterPro" id="IPR003439">
    <property type="entry name" value="ABC_transporter-like_ATP-bd"/>
</dbReference>
<evidence type="ECO:0000313" key="5">
    <source>
        <dbReference type="EMBL" id="GAB79001.1"/>
    </source>
</evidence>
<dbReference type="InterPro" id="IPR017871">
    <property type="entry name" value="ABC_transporter-like_CS"/>
</dbReference>
<dbReference type="PROSITE" id="PS00211">
    <property type="entry name" value="ABC_TRANSPORTER_1"/>
    <property type="match status" value="1"/>
</dbReference>
<dbReference type="eggNOG" id="COG1120">
    <property type="taxonomic scope" value="Bacteria"/>
</dbReference>
<sequence>MTAHLSTHGLGIRIGATTIVDDLDLTVPSGEVVGLLGPNGSGKSTVLRTVYRSLAPSRGTLRLDGKELTTMSLRESARHISALAQDSSSDLDFTVEEVVRLGRTPHQKRGRSLTRGELELTEKTMAQMDILHLRHRGILSLSGGERQRVLIARALVQEPRLLVLDEPTNHLDIAHQLRLLTLLRSGICTVLTVLHDLNLAAAACDRIYLLDAGHIVASGPPEDVITPETIRTVYGIDVLVIPHPTTRRPQVLHTLESLETAT</sequence>
<dbReference type="FunFam" id="3.40.50.300:FF:000134">
    <property type="entry name" value="Iron-enterobactin ABC transporter ATP-binding protein"/>
    <property type="match status" value="1"/>
</dbReference>
<evidence type="ECO:0000259" key="4">
    <source>
        <dbReference type="PROSITE" id="PS50893"/>
    </source>
</evidence>
<dbReference type="InterPro" id="IPR003593">
    <property type="entry name" value="AAA+_ATPase"/>
</dbReference>
<name>K6UNI6_9MICO</name>
<dbReference type="PANTHER" id="PTHR42794">
    <property type="entry name" value="HEMIN IMPORT ATP-BINDING PROTEIN HMUV"/>
    <property type="match status" value="1"/>
</dbReference>
<dbReference type="PROSITE" id="PS50893">
    <property type="entry name" value="ABC_TRANSPORTER_2"/>
    <property type="match status" value="1"/>
</dbReference>
<dbReference type="AlphaFoldDB" id="K6UNI6"/>
<dbReference type="CDD" id="cd03214">
    <property type="entry name" value="ABC_Iron-Siderophores_B12_Hemin"/>
    <property type="match status" value="1"/>
</dbReference>
<dbReference type="Gene3D" id="3.40.50.300">
    <property type="entry name" value="P-loop containing nucleotide triphosphate hydrolases"/>
    <property type="match status" value="1"/>
</dbReference>
<accession>K6UNI6</accession>
<gene>
    <name evidence="5" type="ORF">AUCHE_18_00020</name>
</gene>
<feature type="domain" description="ABC transporter" evidence="4">
    <location>
        <begin position="5"/>
        <end position="237"/>
    </location>
</feature>
<dbReference type="PANTHER" id="PTHR42794:SF2">
    <property type="entry name" value="ABC TRANSPORTER ATP-BINDING PROTEIN"/>
    <property type="match status" value="1"/>
</dbReference>
<proteinExistence type="predicted"/>
<dbReference type="STRING" id="100225.SAMN05421595_2863"/>
<keyword evidence="3 5" id="KW-0067">ATP-binding</keyword>
<dbReference type="OrthoDB" id="5296765at2"/>
<dbReference type="SMART" id="SM00382">
    <property type="entry name" value="AAA"/>
    <property type="match status" value="1"/>
</dbReference>
<dbReference type="SUPFAM" id="SSF52540">
    <property type="entry name" value="P-loop containing nucleoside triphosphate hydrolases"/>
    <property type="match status" value="1"/>
</dbReference>
<dbReference type="RefSeq" id="WP_006503758.1">
    <property type="nucleotide sequence ID" value="NZ_BAGZ01000018.1"/>
</dbReference>